<proteinExistence type="predicted"/>
<evidence type="ECO:0000256" key="1">
    <source>
        <dbReference type="SAM" id="Phobius"/>
    </source>
</evidence>
<dbReference type="RefSeq" id="WP_067593560.1">
    <property type="nucleotide sequence ID" value="NZ_JABMCZ010000003.1"/>
</dbReference>
<gene>
    <name evidence="2" type="ORF">AWN90_38615</name>
</gene>
<keyword evidence="3" id="KW-1185">Reference proteome</keyword>
<name>A0A161XBH7_9NOCA</name>
<keyword evidence="1" id="KW-0812">Transmembrane</keyword>
<dbReference type="EMBL" id="LWGR01000013">
    <property type="protein sequence ID" value="KZM70508.1"/>
    <property type="molecule type" value="Genomic_DNA"/>
</dbReference>
<reference evidence="2 3" key="1">
    <citation type="submission" date="2016-04" db="EMBL/GenBank/DDBJ databases">
        <authorList>
            <person name="Evans L.H."/>
            <person name="Alamgir A."/>
            <person name="Owens N."/>
            <person name="Weber N.D."/>
            <person name="Virtaneva K."/>
            <person name="Barbian K."/>
            <person name="Babar A."/>
            <person name="Rosenke K."/>
        </authorList>
    </citation>
    <scope>NUCLEOTIDE SEQUENCE [LARGE SCALE GENOMIC DNA]</scope>
    <source>
        <strain evidence="2 3">IFM 0406</strain>
    </source>
</reference>
<keyword evidence="1" id="KW-1133">Transmembrane helix</keyword>
<dbReference type="AlphaFoldDB" id="A0A161XBH7"/>
<evidence type="ECO:0000313" key="2">
    <source>
        <dbReference type="EMBL" id="KZM70508.1"/>
    </source>
</evidence>
<dbReference type="Proteomes" id="UP000076512">
    <property type="component" value="Unassembled WGS sequence"/>
</dbReference>
<organism evidence="2 3">
    <name type="scientific">Nocardia terpenica</name>
    <dbReference type="NCBI Taxonomy" id="455432"/>
    <lineage>
        <taxon>Bacteria</taxon>
        <taxon>Bacillati</taxon>
        <taxon>Actinomycetota</taxon>
        <taxon>Actinomycetes</taxon>
        <taxon>Mycobacteriales</taxon>
        <taxon>Nocardiaceae</taxon>
        <taxon>Nocardia</taxon>
    </lineage>
</organism>
<sequence length="88" mass="9349">MLTLLLIRFAVVAGALVVVGLGVFAVAVRLKRRGGMDQVRRSVEPLTRAAARHVADPAAPGTSRSELAGTVARAAARYLDDRRGGNRR</sequence>
<dbReference type="STRING" id="455432.AWN90_38615"/>
<evidence type="ECO:0000313" key="3">
    <source>
        <dbReference type="Proteomes" id="UP000076512"/>
    </source>
</evidence>
<keyword evidence="1" id="KW-0472">Membrane</keyword>
<protein>
    <submittedName>
        <fullName evidence="2">Uncharacterized protein</fullName>
    </submittedName>
</protein>
<comment type="caution">
    <text evidence="2">The sequence shown here is derived from an EMBL/GenBank/DDBJ whole genome shotgun (WGS) entry which is preliminary data.</text>
</comment>
<feature type="transmembrane region" description="Helical" evidence="1">
    <location>
        <begin position="6"/>
        <end position="28"/>
    </location>
</feature>
<accession>A0A161XBH7</accession>